<gene>
    <name evidence="1" type="ORF">SAMN04488570_2812</name>
</gene>
<proteinExistence type="predicted"/>
<sequence>MDAGDLAQPPESVIGRANVNDVAMPKLVPAANLIALDVPTLRLGVGACVESYPDPVAFQDGWAPRVTAVD</sequence>
<reference evidence="2" key="1">
    <citation type="submission" date="2016-10" db="EMBL/GenBank/DDBJ databases">
        <authorList>
            <person name="Varghese N."/>
            <person name="Submissions S."/>
        </authorList>
    </citation>
    <scope>NUCLEOTIDE SEQUENCE [LARGE SCALE GENOMIC DNA]</scope>
    <source>
        <strain evidence="2">DSM 22127</strain>
    </source>
</reference>
<protein>
    <submittedName>
        <fullName evidence="1">Uncharacterized protein</fullName>
    </submittedName>
</protein>
<evidence type="ECO:0000313" key="2">
    <source>
        <dbReference type="Proteomes" id="UP000198859"/>
    </source>
</evidence>
<dbReference type="AlphaFoldDB" id="A0A1H1VG50"/>
<name>A0A1H1VG50_9ACTN</name>
<dbReference type="Proteomes" id="UP000198859">
    <property type="component" value="Chromosome I"/>
</dbReference>
<dbReference type="EMBL" id="LT629757">
    <property type="protein sequence ID" value="SDS83361.1"/>
    <property type="molecule type" value="Genomic_DNA"/>
</dbReference>
<keyword evidence="2" id="KW-1185">Reference proteome</keyword>
<accession>A0A1H1VG50</accession>
<organism evidence="1 2">
    <name type="scientific">Nocardioides scoriae</name>
    <dbReference type="NCBI Taxonomy" id="642780"/>
    <lineage>
        <taxon>Bacteria</taxon>
        <taxon>Bacillati</taxon>
        <taxon>Actinomycetota</taxon>
        <taxon>Actinomycetes</taxon>
        <taxon>Propionibacteriales</taxon>
        <taxon>Nocardioidaceae</taxon>
        <taxon>Nocardioides</taxon>
    </lineage>
</organism>
<evidence type="ECO:0000313" key="1">
    <source>
        <dbReference type="EMBL" id="SDS83361.1"/>
    </source>
</evidence>